<keyword evidence="2 5" id="KW-0547">Nucleotide-binding</keyword>
<dbReference type="SUPFAM" id="SSF55931">
    <property type="entry name" value="Glutamine synthetase/guanido kinase"/>
    <property type="match status" value="1"/>
</dbReference>
<dbReference type="EMBL" id="JAVDYB010000001">
    <property type="protein sequence ID" value="MDR7276842.1"/>
    <property type="molecule type" value="Genomic_DNA"/>
</dbReference>
<organism evidence="6 7">
    <name type="scientific">Catenuloplanes atrovinosus</name>
    <dbReference type="NCBI Taxonomy" id="137266"/>
    <lineage>
        <taxon>Bacteria</taxon>
        <taxon>Bacillati</taxon>
        <taxon>Actinomycetota</taxon>
        <taxon>Actinomycetes</taxon>
        <taxon>Micromonosporales</taxon>
        <taxon>Micromonosporaceae</taxon>
        <taxon>Catenuloplanes</taxon>
    </lineage>
</organism>
<dbReference type="EC" id="6.3.2.2" evidence="5"/>
<evidence type="ECO:0000313" key="6">
    <source>
        <dbReference type="EMBL" id="MDR7276842.1"/>
    </source>
</evidence>
<dbReference type="AlphaFoldDB" id="A0AAE3YQL3"/>
<protein>
    <recommendedName>
        <fullName evidence="5">Putative glutamate--cysteine ligase 2</fullName>
        <ecNumber evidence="5">6.3.2.2</ecNumber>
    </recommendedName>
    <alternativeName>
        <fullName evidence="5">Gamma-glutamylcysteine synthetase 2</fullName>
        <shortName evidence="5">GCS 2</shortName>
        <shortName evidence="5">Gamma-GCS 2</shortName>
    </alternativeName>
</protein>
<accession>A0AAE3YQL3</accession>
<dbReference type="InterPro" id="IPR014746">
    <property type="entry name" value="Gln_synth/guanido_kin_cat_dom"/>
</dbReference>
<comment type="function">
    <text evidence="5">ATP-dependent carboxylate-amine ligase which exhibits weak glutamate--cysteine ligase activity.</text>
</comment>
<sequence length="379" mass="40885">MLSDVSPSSQVAMADPAVPTVGVEEEFLLLDPVTGENVPVAEQVRADLPEGVREHSRPEFRRSMVEMVSPVCRSLAELSYHLRRHRRAAALAARGVGARLTAIGATPMREPDLSVPEGDRYRLMAERFGTIAREPGLCGLHVHVGVPDRELAVQVCAHLRGWMPLIQAMTANSPIFNGVDTGHASWRAVQIQRWPSLGPSPVFGSAAEYDAAVAGLIESGAMIDSGMTFWYARLSDRYPTVEIRVGDVCATARDTVLIAGLLRALVATVSEDARTGVPVPDVADCLVHAAHWRAAREGLDGELFDLRTGRARPAWELVEDLLTAVTPALVRHGDLHTVLASLDGLRRFGTGAARQRRVLQTTGSVPETLGTLARLTVNG</sequence>
<comment type="similarity">
    <text evidence="5">Belongs to the glutamate--cysteine ligase type 2 family. YbdK subfamily.</text>
</comment>
<dbReference type="Proteomes" id="UP001183643">
    <property type="component" value="Unassembled WGS sequence"/>
</dbReference>
<evidence type="ECO:0000256" key="3">
    <source>
        <dbReference type="ARBA" id="ARBA00022840"/>
    </source>
</evidence>
<dbReference type="InterPro" id="IPR050141">
    <property type="entry name" value="GCL_type2/YbdK_subfam"/>
</dbReference>
<dbReference type="PANTHER" id="PTHR36510">
    <property type="entry name" value="GLUTAMATE--CYSTEINE LIGASE 2-RELATED"/>
    <property type="match status" value="1"/>
</dbReference>
<gene>
    <name evidence="6" type="ORF">J2S41_003620</name>
</gene>
<keyword evidence="7" id="KW-1185">Reference proteome</keyword>
<keyword evidence="3 5" id="KW-0067">ATP-binding</keyword>
<dbReference type="NCBIfam" id="TIGR02050">
    <property type="entry name" value="gshA_cyan_rel"/>
    <property type="match status" value="1"/>
</dbReference>
<evidence type="ECO:0000256" key="1">
    <source>
        <dbReference type="ARBA" id="ARBA00022598"/>
    </source>
</evidence>
<dbReference type="GO" id="GO:0005524">
    <property type="term" value="F:ATP binding"/>
    <property type="evidence" value="ECO:0007669"/>
    <property type="project" value="UniProtKB-KW"/>
</dbReference>
<comment type="caution">
    <text evidence="6">The sequence shown here is derived from an EMBL/GenBank/DDBJ whole genome shotgun (WGS) entry which is preliminary data.</text>
</comment>
<evidence type="ECO:0000256" key="4">
    <source>
        <dbReference type="ARBA" id="ARBA00048819"/>
    </source>
</evidence>
<dbReference type="Pfam" id="PF04107">
    <property type="entry name" value="GCS2"/>
    <property type="match status" value="1"/>
</dbReference>
<comment type="catalytic activity">
    <reaction evidence="4 5">
        <text>L-cysteine + L-glutamate + ATP = gamma-L-glutamyl-L-cysteine + ADP + phosphate + H(+)</text>
        <dbReference type="Rhea" id="RHEA:13285"/>
        <dbReference type="ChEBI" id="CHEBI:15378"/>
        <dbReference type="ChEBI" id="CHEBI:29985"/>
        <dbReference type="ChEBI" id="CHEBI:30616"/>
        <dbReference type="ChEBI" id="CHEBI:35235"/>
        <dbReference type="ChEBI" id="CHEBI:43474"/>
        <dbReference type="ChEBI" id="CHEBI:58173"/>
        <dbReference type="ChEBI" id="CHEBI:456216"/>
        <dbReference type="EC" id="6.3.2.2"/>
    </reaction>
</comment>
<dbReference type="NCBIfam" id="NF010041">
    <property type="entry name" value="PRK13517.1-1"/>
    <property type="match status" value="1"/>
</dbReference>
<proteinExistence type="inferred from homology"/>
<dbReference type="GO" id="GO:0004357">
    <property type="term" value="F:glutamate-cysteine ligase activity"/>
    <property type="evidence" value="ECO:0007669"/>
    <property type="project" value="UniProtKB-EC"/>
</dbReference>
<dbReference type="RefSeq" id="WP_374728134.1">
    <property type="nucleotide sequence ID" value="NZ_JAVDYB010000001.1"/>
</dbReference>
<dbReference type="InterPro" id="IPR011793">
    <property type="entry name" value="YbdK"/>
</dbReference>
<evidence type="ECO:0000256" key="5">
    <source>
        <dbReference type="HAMAP-Rule" id="MF_01609"/>
    </source>
</evidence>
<evidence type="ECO:0000256" key="2">
    <source>
        <dbReference type="ARBA" id="ARBA00022741"/>
    </source>
</evidence>
<dbReference type="GO" id="GO:0042398">
    <property type="term" value="P:modified amino acid biosynthetic process"/>
    <property type="evidence" value="ECO:0007669"/>
    <property type="project" value="InterPro"/>
</dbReference>
<dbReference type="HAMAP" id="MF_01609">
    <property type="entry name" value="Glu_cys_ligase_2"/>
    <property type="match status" value="1"/>
</dbReference>
<keyword evidence="1 5" id="KW-0436">Ligase</keyword>
<evidence type="ECO:0000313" key="7">
    <source>
        <dbReference type="Proteomes" id="UP001183643"/>
    </source>
</evidence>
<dbReference type="PANTHER" id="PTHR36510:SF1">
    <property type="entry name" value="GLUTAMATE--CYSTEINE LIGASE 2-RELATED"/>
    <property type="match status" value="1"/>
</dbReference>
<name>A0AAE3YQL3_9ACTN</name>
<reference evidence="6" key="1">
    <citation type="submission" date="2023-07" db="EMBL/GenBank/DDBJ databases">
        <title>Sequencing the genomes of 1000 actinobacteria strains.</title>
        <authorList>
            <person name="Klenk H.-P."/>
        </authorList>
    </citation>
    <scope>NUCLEOTIDE SEQUENCE</scope>
    <source>
        <strain evidence="6">DSM 44707</strain>
    </source>
</reference>
<dbReference type="Gene3D" id="3.30.590.20">
    <property type="match status" value="1"/>
</dbReference>
<dbReference type="InterPro" id="IPR006336">
    <property type="entry name" value="GCS2"/>
</dbReference>